<evidence type="ECO:0000256" key="9">
    <source>
        <dbReference type="ARBA" id="ARBA00023136"/>
    </source>
</evidence>
<feature type="domain" description="TonB C-terminal" evidence="11">
    <location>
        <begin position="72"/>
        <end position="162"/>
    </location>
</feature>
<keyword evidence="7" id="KW-0653">Protein transport</keyword>
<keyword evidence="13" id="KW-1185">Reference proteome</keyword>
<dbReference type="PROSITE" id="PS52015">
    <property type="entry name" value="TONB_CTD"/>
    <property type="match status" value="1"/>
</dbReference>
<evidence type="ECO:0000256" key="7">
    <source>
        <dbReference type="ARBA" id="ARBA00022927"/>
    </source>
</evidence>
<dbReference type="PANTHER" id="PTHR33446:SF2">
    <property type="entry name" value="PROTEIN TONB"/>
    <property type="match status" value="1"/>
</dbReference>
<dbReference type="Pfam" id="PF03544">
    <property type="entry name" value="TonB_C"/>
    <property type="match status" value="1"/>
</dbReference>
<evidence type="ECO:0000313" key="13">
    <source>
        <dbReference type="Proteomes" id="UP001264980"/>
    </source>
</evidence>
<dbReference type="RefSeq" id="WP_309982465.1">
    <property type="nucleotide sequence ID" value="NZ_JAVDTI010000002.1"/>
</dbReference>
<dbReference type="SUPFAM" id="SSF74653">
    <property type="entry name" value="TolA/TonB C-terminal domain"/>
    <property type="match status" value="1"/>
</dbReference>
<evidence type="ECO:0000256" key="6">
    <source>
        <dbReference type="ARBA" id="ARBA00022692"/>
    </source>
</evidence>
<evidence type="ECO:0000313" key="12">
    <source>
        <dbReference type="EMBL" id="MDR6805046.1"/>
    </source>
</evidence>
<name>A0ABU1QV63_9BACT</name>
<evidence type="ECO:0000256" key="8">
    <source>
        <dbReference type="ARBA" id="ARBA00022989"/>
    </source>
</evidence>
<comment type="subcellular location">
    <subcellularLocation>
        <location evidence="1">Cell inner membrane</location>
        <topology evidence="1">Single-pass membrane protein</topology>
        <orientation evidence="1">Periplasmic side</orientation>
    </subcellularLocation>
</comment>
<keyword evidence="9" id="KW-0472">Membrane</keyword>
<dbReference type="InterPro" id="IPR037682">
    <property type="entry name" value="TonB_C"/>
</dbReference>
<feature type="signal peptide" evidence="10">
    <location>
        <begin position="1"/>
        <end position="23"/>
    </location>
</feature>
<dbReference type="PANTHER" id="PTHR33446">
    <property type="entry name" value="PROTEIN TONB-RELATED"/>
    <property type="match status" value="1"/>
</dbReference>
<evidence type="ECO:0000256" key="1">
    <source>
        <dbReference type="ARBA" id="ARBA00004383"/>
    </source>
</evidence>
<dbReference type="NCBIfam" id="TIGR01352">
    <property type="entry name" value="tonB_Cterm"/>
    <property type="match status" value="1"/>
</dbReference>
<evidence type="ECO:0000256" key="2">
    <source>
        <dbReference type="ARBA" id="ARBA00006555"/>
    </source>
</evidence>
<comment type="caution">
    <text evidence="12">The sequence shown here is derived from an EMBL/GenBank/DDBJ whole genome shotgun (WGS) entry which is preliminary data.</text>
</comment>
<protein>
    <submittedName>
        <fullName evidence="12">TonB family protein</fullName>
    </submittedName>
</protein>
<keyword evidence="8" id="KW-1133">Transmembrane helix</keyword>
<evidence type="ECO:0000256" key="3">
    <source>
        <dbReference type="ARBA" id="ARBA00022448"/>
    </source>
</evidence>
<keyword evidence="10" id="KW-0732">Signal</keyword>
<dbReference type="PROSITE" id="PS51257">
    <property type="entry name" value="PROKAR_LIPOPROTEIN"/>
    <property type="match status" value="1"/>
</dbReference>
<evidence type="ECO:0000256" key="4">
    <source>
        <dbReference type="ARBA" id="ARBA00022475"/>
    </source>
</evidence>
<evidence type="ECO:0000256" key="10">
    <source>
        <dbReference type="SAM" id="SignalP"/>
    </source>
</evidence>
<keyword evidence="3" id="KW-0813">Transport</keyword>
<proteinExistence type="inferred from homology"/>
<sequence>MKHFCFSTTFLVLTACTVTCASAQVRKAALPADTGVLSAGQPIVPHETPPKTDLPSSEKVFGGVEQQPEYPGGTKAMYKFINANLHIPAEAKEAGISGKVFTSFYIEVTGEITKVTVLKGLGFGCDEEAVRMIESMPKWKPGKVYSKPVRVKYNLPVSFDTR</sequence>
<organism evidence="12 13">
    <name type="scientific">Dyadobacter fermentans</name>
    <dbReference type="NCBI Taxonomy" id="94254"/>
    <lineage>
        <taxon>Bacteria</taxon>
        <taxon>Pseudomonadati</taxon>
        <taxon>Bacteroidota</taxon>
        <taxon>Cytophagia</taxon>
        <taxon>Cytophagales</taxon>
        <taxon>Spirosomataceae</taxon>
        <taxon>Dyadobacter</taxon>
    </lineage>
</organism>
<dbReference type="InterPro" id="IPR051045">
    <property type="entry name" value="TonB-dependent_transducer"/>
</dbReference>
<evidence type="ECO:0000256" key="5">
    <source>
        <dbReference type="ARBA" id="ARBA00022519"/>
    </source>
</evidence>
<evidence type="ECO:0000259" key="11">
    <source>
        <dbReference type="PROSITE" id="PS52015"/>
    </source>
</evidence>
<reference evidence="12 13" key="1">
    <citation type="submission" date="2023-07" db="EMBL/GenBank/DDBJ databases">
        <title>Sorghum-associated microbial communities from plants grown in Nebraska, USA.</title>
        <authorList>
            <person name="Schachtman D."/>
        </authorList>
    </citation>
    <scope>NUCLEOTIDE SEQUENCE [LARGE SCALE GENOMIC DNA]</scope>
    <source>
        <strain evidence="12 13">BE57</strain>
    </source>
</reference>
<keyword evidence="4" id="KW-1003">Cell membrane</keyword>
<feature type="chain" id="PRO_5045606817" evidence="10">
    <location>
        <begin position="24"/>
        <end position="162"/>
    </location>
</feature>
<gene>
    <name evidence="12" type="ORF">J2W84_002092</name>
</gene>
<dbReference type="EMBL" id="JAVDTI010000002">
    <property type="protein sequence ID" value="MDR6805046.1"/>
    <property type="molecule type" value="Genomic_DNA"/>
</dbReference>
<comment type="similarity">
    <text evidence="2">Belongs to the TonB family.</text>
</comment>
<dbReference type="Proteomes" id="UP001264980">
    <property type="component" value="Unassembled WGS sequence"/>
</dbReference>
<keyword evidence="5" id="KW-0997">Cell inner membrane</keyword>
<dbReference type="Gene3D" id="3.30.1150.10">
    <property type="match status" value="1"/>
</dbReference>
<keyword evidence="6" id="KW-0812">Transmembrane</keyword>
<dbReference type="InterPro" id="IPR006260">
    <property type="entry name" value="TonB/TolA_C"/>
</dbReference>
<accession>A0ABU1QV63</accession>